<accession>A0A6J5Z9J9</accession>
<dbReference type="GO" id="GO:0005829">
    <property type="term" value="C:cytosol"/>
    <property type="evidence" value="ECO:0007669"/>
    <property type="project" value="TreeGrafter"/>
</dbReference>
<dbReference type="GO" id="GO:0008837">
    <property type="term" value="F:diaminopimelate epimerase activity"/>
    <property type="evidence" value="ECO:0007669"/>
    <property type="project" value="InterPro"/>
</dbReference>
<dbReference type="Gene3D" id="3.10.310.10">
    <property type="entry name" value="Diaminopimelate Epimerase, Chain A, domain 1"/>
    <property type="match status" value="2"/>
</dbReference>
<dbReference type="PANTHER" id="PTHR31689:SF0">
    <property type="entry name" value="DIAMINOPIMELATE EPIMERASE"/>
    <property type="match status" value="1"/>
</dbReference>
<dbReference type="GO" id="GO:0009089">
    <property type="term" value="P:lysine biosynthetic process via diaminopimelate"/>
    <property type="evidence" value="ECO:0007669"/>
    <property type="project" value="InterPro"/>
</dbReference>
<name>A0A6J5Z9J9_9ZZZZ</name>
<reference evidence="3" key="1">
    <citation type="submission" date="2020-05" db="EMBL/GenBank/DDBJ databases">
        <authorList>
            <person name="Chiriac C."/>
            <person name="Salcher M."/>
            <person name="Ghai R."/>
            <person name="Kavagutti S V."/>
        </authorList>
    </citation>
    <scope>NUCLEOTIDE SEQUENCE</scope>
</reference>
<evidence type="ECO:0000256" key="1">
    <source>
        <dbReference type="ARBA" id="ARBA00010219"/>
    </source>
</evidence>
<dbReference type="NCBIfam" id="TIGR00652">
    <property type="entry name" value="DapF"/>
    <property type="match status" value="1"/>
</dbReference>
<gene>
    <name evidence="3" type="ORF">UFOPK3522_00442</name>
</gene>
<dbReference type="InterPro" id="IPR001653">
    <property type="entry name" value="DAP_epimerase_DapF"/>
</dbReference>
<dbReference type="Pfam" id="PF01678">
    <property type="entry name" value="DAP_epimerase"/>
    <property type="match status" value="2"/>
</dbReference>
<keyword evidence="2" id="KW-0413">Isomerase</keyword>
<dbReference type="AlphaFoldDB" id="A0A6J5Z9J9"/>
<dbReference type="HAMAP" id="MF_00197">
    <property type="entry name" value="DAP_epimerase"/>
    <property type="match status" value="1"/>
</dbReference>
<dbReference type="EMBL" id="CAESAO010000023">
    <property type="protein sequence ID" value="CAB4339254.1"/>
    <property type="molecule type" value="Genomic_DNA"/>
</dbReference>
<organism evidence="3">
    <name type="scientific">freshwater metagenome</name>
    <dbReference type="NCBI Taxonomy" id="449393"/>
    <lineage>
        <taxon>unclassified sequences</taxon>
        <taxon>metagenomes</taxon>
        <taxon>ecological metagenomes</taxon>
    </lineage>
</organism>
<dbReference type="SUPFAM" id="SSF54506">
    <property type="entry name" value="Diaminopimelate epimerase-like"/>
    <property type="match status" value="2"/>
</dbReference>
<evidence type="ECO:0000313" key="3">
    <source>
        <dbReference type="EMBL" id="CAB4339254.1"/>
    </source>
</evidence>
<protein>
    <submittedName>
        <fullName evidence="3">Unannotated protein</fullName>
    </submittedName>
</protein>
<proteinExistence type="inferred from homology"/>
<evidence type="ECO:0000256" key="2">
    <source>
        <dbReference type="ARBA" id="ARBA00023235"/>
    </source>
</evidence>
<dbReference type="PANTHER" id="PTHR31689">
    <property type="entry name" value="DIAMINOPIMELATE EPIMERASE, CHLOROPLASTIC"/>
    <property type="match status" value="1"/>
</dbReference>
<comment type="similarity">
    <text evidence="1">Belongs to the diaminopimelate epimerase family.</text>
</comment>
<sequence length="282" mass="29692">MELERWQALGNEYLIVERERLAFELTAGSVQLLCDPESGLGADGVLELAHDDDDGVSAELVIWNADGSQAELSGNGSRQAFLYLHASGWTDSNSLAVKTPAGIITAELTGPDSATVAMGRATTTSGQFPDGPSDGRSELEIGGVSCAFQFVSIGNPQCAFQVASIEQLDALDLGKIGPLVENDRRFPARTNASWWTPFGDGRIRARIFERGVGETASSGTGASGAAVASLLDGATSPVVVVLDGGELVVEIDEQLNVELSGTANRVEVIRLDDELERRVADA</sequence>